<feature type="non-terminal residue" evidence="1">
    <location>
        <position position="1"/>
    </location>
</feature>
<organism evidence="1 2">
    <name type="scientific">Tanacetum coccineum</name>
    <dbReference type="NCBI Taxonomy" id="301880"/>
    <lineage>
        <taxon>Eukaryota</taxon>
        <taxon>Viridiplantae</taxon>
        <taxon>Streptophyta</taxon>
        <taxon>Embryophyta</taxon>
        <taxon>Tracheophyta</taxon>
        <taxon>Spermatophyta</taxon>
        <taxon>Magnoliopsida</taxon>
        <taxon>eudicotyledons</taxon>
        <taxon>Gunneridae</taxon>
        <taxon>Pentapetalae</taxon>
        <taxon>asterids</taxon>
        <taxon>campanulids</taxon>
        <taxon>Asterales</taxon>
        <taxon>Asteraceae</taxon>
        <taxon>Asteroideae</taxon>
        <taxon>Anthemideae</taxon>
        <taxon>Anthemidinae</taxon>
        <taxon>Tanacetum</taxon>
    </lineage>
</organism>
<gene>
    <name evidence="1" type="ORF">Tco_0925831</name>
</gene>
<reference evidence="1" key="2">
    <citation type="submission" date="2022-01" db="EMBL/GenBank/DDBJ databases">
        <authorList>
            <person name="Yamashiro T."/>
            <person name="Shiraishi A."/>
            <person name="Satake H."/>
            <person name="Nakayama K."/>
        </authorList>
    </citation>
    <scope>NUCLEOTIDE SEQUENCE</scope>
</reference>
<evidence type="ECO:0008006" key="3">
    <source>
        <dbReference type="Google" id="ProtNLM"/>
    </source>
</evidence>
<comment type="caution">
    <text evidence="1">The sequence shown here is derived from an EMBL/GenBank/DDBJ whole genome shotgun (WGS) entry which is preliminary data.</text>
</comment>
<evidence type="ECO:0000313" key="2">
    <source>
        <dbReference type="Proteomes" id="UP001151760"/>
    </source>
</evidence>
<reference evidence="1" key="1">
    <citation type="journal article" date="2022" name="Int. J. Mol. Sci.">
        <title>Draft Genome of Tanacetum Coccineum: Genomic Comparison of Closely Related Tanacetum-Family Plants.</title>
        <authorList>
            <person name="Yamashiro T."/>
            <person name="Shiraishi A."/>
            <person name="Nakayama K."/>
            <person name="Satake H."/>
        </authorList>
    </citation>
    <scope>NUCLEOTIDE SEQUENCE</scope>
</reference>
<accession>A0ABQ5D8Y8</accession>
<dbReference type="EMBL" id="BQNB010015048">
    <property type="protein sequence ID" value="GJT35412.1"/>
    <property type="molecule type" value="Genomic_DNA"/>
</dbReference>
<dbReference type="Proteomes" id="UP001151760">
    <property type="component" value="Unassembled WGS sequence"/>
</dbReference>
<name>A0ABQ5D8Y8_9ASTR</name>
<proteinExistence type="predicted"/>
<sequence>IVADDGTSHYKHMIMSFDLITKALKVVDIPDSIINQFRGGWFFISKLRESLILFRYIKENEKLEDVVCGVWMMVHDGVITSFRRIFTINTPISSVNEILGVRKSGELIIEARKLDSQFATFEVYEPRSQHITNLGIYGEDHTFFMSSCMESLLLLDHSDCSIY</sequence>
<evidence type="ECO:0000313" key="1">
    <source>
        <dbReference type="EMBL" id="GJT35412.1"/>
    </source>
</evidence>
<keyword evidence="2" id="KW-1185">Reference proteome</keyword>
<protein>
    <recommendedName>
        <fullName evidence="3">F-box protein</fullName>
    </recommendedName>
</protein>